<dbReference type="GO" id="GO:0016746">
    <property type="term" value="F:acyltransferase activity"/>
    <property type="evidence" value="ECO:0007669"/>
    <property type="project" value="UniProtKB-KW"/>
</dbReference>
<gene>
    <name evidence="14" type="ORF">D5S18_09940</name>
</gene>
<evidence type="ECO:0000256" key="5">
    <source>
        <dbReference type="ARBA" id="ARBA00012866"/>
    </source>
</evidence>
<dbReference type="Gene3D" id="3.30.559.10">
    <property type="entry name" value="Chloramphenicol acetyltransferase-like domain"/>
    <property type="match status" value="1"/>
</dbReference>
<dbReference type="InterPro" id="IPR052058">
    <property type="entry name" value="Alcohol_O-acetyltransferase"/>
</dbReference>
<evidence type="ECO:0000256" key="4">
    <source>
        <dbReference type="ARBA" id="ARBA00006558"/>
    </source>
</evidence>
<dbReference type="InterPro" id="IPR023213">
    <property type="entry name" value="CAT-like_dom_sf"/>
</dbReference>
<keyword evidence="15" id="KW-1185">Reference proteome</keyword>
<evidence type="ECO:0000256" key="8">
    <source>
        <dbReference type="ARBA" id="ARBA00022679"/>
    </source>
</evidence>
<evidence type="ECO:0000313" key="14">
    <source>
        <dbReference type="EMBL" id="RJO76597.1"/>
    </source>
</evidence>
<reference evidence="14 15" key="1">
    <citation type="submission" date="2018-09" db="EMBL/GenBank/DDBJ databases">
        <title>YIM PH21274 draft genome.</title>
        <authorList>
            <person name="Miao C."/>
        </authorList>
    </citation>
    <scope>NUCLEOTIDE SEQUENCE [LARGE SCALE GENOMIC DNA]</scope>
    <source>
        <strain evidence="14 15">YIM PH 21724</strain>
    </source>
</reference>
<keyword evidence="7" id="KW-0443">Lipid metabolism</keyword>
<keyword evidence="8" id="KW-0808">Transferase</keyword>
<accession>A0A3A4KMP3</accession>
<dbReference type="EMBL" id="QZFU01000016">
    <property type="protein sequence ID" value="RJO76597.1"/>
    <property type="molecule type" value="Genomic_DNA"/>
</dbReference>
<sequence>MVGVSEHLPGSDTMATQRPLSPFESAYFLAAAPHLGSVPVLGLPLYIGTTVRGALDPDILRQVLADLAAGHPLLRSRVVEVNGAPHFRIDDDYRVPFAVRDGGPEEYRRLTNSRPDWDAGLFQAQVLRRDGVDQVVLSIHHGIADGRSAFALLEQMWRRYTAYVAGIPLPRTFSDQLPGAVDIRLAEVTTRAEIELFLAGVRAGAAAMAPSDAPRRLPTGGVSNDPCGRLGLRRIELSPERTTELMNTARQHGISVNSLLTGVALAAVRDRLTPGAGKLPLMCGHAVDLRYELWPRVAAETVVNCASGTGTLVAVDRDDDPIALGREVAEGMRVAKDTRFPALFLRASQEPLDAFTAAILGAPPTFALSNMGLVQAHSLPDELRFVRDDIYAVAPGMPPKLSVFTVGERLTIQMEYDSAEYGHPWMADLGAALVARLDRVCATVLAD</sequence>
<dbReference type="Proteomes" id="UP000266677">
    <property type="component" value="Unassembled WGS sequence"/>
</dbReference>
<dbReference type="PANTHER" id="PTHR28037">
    <property type="entry name" value="ALCOHOL O-ACETYLTRANSFERASE 1-RELATED"/>
    <property type="match status" value="1"/>
</dbReference>
<proteinExistence type="inferred from homology"/>
<comment type="catalytic activity">
    <reaction evidence="3">
        <text>2 a mycocerosyl-[mycocerosic acid synthase] + a phthiodiolone = a dimycocerosyl phthiodiolone + 2 holo-[mycocerosic acid synthase].</text>
        <dbReference type="EC" id="2.3.1.282"/>
    </reaction>
</comment>
<dbReference type="AlphaFoldDB" id="A0A3A4KMP3"/>
<dbReference type="PANTHER" id="PTHR28037:SF1">
    <property type="entry name" value="ALCOHOL O-ACETYLTRANSFERASE 1-RELATED"/>
    <property type="match status" value="1"/>
</dbReference>
<evidence type="ECO:0000256" key="9">
    <source>
        <dbReference type="ARBA" id="ARBA00023315"/>
    </source>
</evidence>
<dbReference type="EC" id="2.3.1.282" evidence="5"/>
<protein>
    <recommendedName>
        <fullName evidence="6">Phthiocerol/phthiodiolone dimycocerosyl transferase</fullName>
        <ecNumber evidence="5">2.3.1.282</ecNumber>
    </recommendedName>
    <alternativeName>
        <fullName evidence="12">Acyltransferase PapA5</fullName>
    </alternativeName>
    <alternativeName>
        <fullName evidence="10">Phthiocerol/phthiodiolone O-acyltransferase</fullName>
    </alternativeName>
    <alternativeName>
        <fullName evidence="11">Polyketide synthase-associated protein A5</fullName>
    </alternativeName>
</protein>
<dbReference type="Gene3D" id="3.30.559.30">
    <property type="entry name" value="Nonribosomal peptide synthetase, condensation domain"/>
    <property type="match status" value="1"/>
</dbReference>
<evidence type="ECO:0000256" key="11">
    <source>
        <dbReference type="ARBA" id="ARBA00032317"/>
    </source>
</evidence>
<comment type="similarity">
    <text evidence="4">Belongs to the acyltransferase PapA5 family.</text>
</comment>
<evidence type="ECO:0000256" key="6">
    <source>
        <dbReference type="ARBA" id="ARBA00013449"/>
    </source>
</evidence>
<keyword evidence="7" id="KW-0444">Lipid biosynthesis</keyword>
<evidence type="ECO:0000256" key="2">
    <source>
        <dbReference type="ARBA" id="ARBA00000625"/>
    </source>
</evidence>
<dbReference type="InterPro" id="IPR031641">
    <property type="entry name" value="PapA_C"/>
</dbReference>
<keyword evidence="9" id="KW-0012">Acyltransferase</keyword>
<comment type="catalytic activity">
    <reaction evidence="1">
        <text>2 a mycocerosyl-[mycocerosic acid synthase] + a phthiocerol = a dimycocerosyl phthiocerol + 2 holo-[mycocerosic acid synthase].</text>
        <dbReference type="EC" id="2.3.1.282"/>
    </reaction>
</comment>
<evidence type="ECO:0000256" key="1">
    <source>
        <dbReference type="ARBA" id="ARBA00000026"/>
    </source>
</evidence>
<organism evidence="14 15">
    <name type="scientific">Nocardia panacis</name>
    <dbReference type="NCBI Taxonomy" id="2340916"/>
    <lineage>
        <taxon>Bacteria</taxon>
        <taxon>Bacillati</taxon>
        <taxon>Actinomycetota</taxon>
        <taxon>Actinomycetes</taxon>
        <taxon>Mycobacteriales</taxon>
        <taxon>Nocardiaceae</taxon>
        <taxon>Nocardia</taxon>
    </lineage>
</organism>
<feature type="domain" description="Phthiocerol/phthiodiolone dimycocerosyl transferase C-terminal" evidence="13">
    <location>
        <begin position="230"/>
        <end position="414"/>
    </location>
</feature>
<dbReference type="Pfam" id="PF16911">
    <property type="entry name" value="PapA_C"/>
    <property type="match status" value="1"/>
</dbReference>
<evidence type="ECO:0000313" key="15">
    <source>
        <dbReference type="Proteomes" id="UP000266677"/>
    </source>
</evidence>
<evidence type="ECO:0000256" key="10">
    <source>
        <dbReference type="ARBA" id="ARBA00030465"/>
    </source>
</evidence>
<comment type="catalytic activity">
    <reaction evidence="2">
        <text>2 a mycocerosyl-[mycocerosic acid synthase] + a phenolphthiocerol = a dimycocerosyl phenolphthiocerol + 2 holo-[mycocerosic acid synthase].</text>
        <dbReference type="EC" id="2.3.1.282"/>
    </reaction>
</comment>
<evidence type="ECO:0000256" key="7">
    <source>
        <dbReference type="ARBA" id="ARBA00022516"/>
    </source>
</evidence>
<evidence type="ECO:0000259" key="13">
    <source>
        <dbReference type="Pfam" id="PF16911"/>
    </source>
</evidence>
<evidence type="ECO:0000256" key="12">
    <source>
        <dbReference type="ARBA" id="ARBA00033407"/>
    </source>
</evidence>
<dbReference type="SUPFAM" id="SSF52777">
    <property type="entry name" value="CoA-dependent acyltransferases"/>
    <property type="match status" value="2"/>
</dbReference>
<name>A0A3A4KMP3_9NOCA</name>
<evidence type="ECO:0000256" key="3">
    <source>
        <dbReference type="ARBA" id="ARBA00001907"/>
    </source>
</evidence>
<comment type="caution">
    <text evidence="14">The sequence shown here is derived from an EMBL/GenBank/DDBJ whole genome shotgun (WGS) entry which is preliminary data.</text>
</comment>